<comment type="caution">
    <text evidence="2">The sequence shown here is derived from an EMBL/GenBank/DDBJ whole genome shotgun (WGS) entry which is preliminary data.</text>
</comment>
<evidence type="ECO:0000313" key="3">
    <source>
        <dbReference type="Proteomes" id="UP001499882"/>
    </source>
</evidence>
<organism evidence="2 3">
    <name type="scientific">Nocardioides endophyticus</name>
    <dbReference type="NCBI Taxonomy" id="1353775"/>
    <lineage>
        <taxon>Bacteria</taxon>
        <taxon>Bacillati</taxon>
        <taxon>Actinomycetota</taxon>
        <taxon>Actinomycetes</taxon>
        <taxon>Propionibacteriales</taxon>
        <taxon>Nocardioidaceae</taxon>
        <taxon>Nocardioides</taxon>
    </lineage>
</organism>
<dbReference type="EMBL" id="BAABKN010000006">
    <property type="protein sequence ID" value="GAA4728666.1"/>
    <property type="molecule type" value="Genomic_DNA"/>
</dbReference>
<dbReference type="PANTHER" id="PTHR46696">
    <property type="entry name" value="P450, PUTATIVE (EUROFUNG)-RELATED"/>
    <property type="match status" value="1"/>
</dbReference>
<keyword evidence="3" id="KW-1185">Reference proteome</keyword>
<dbReference type="PANTHER" id="PTHR46696:SF1">
    <property type="entry name" value="CYTOCHROME P450 YJIB-RELATED"/>
    <property type="match status" value="1"/>
</dbReference>
<name>A0ABP8YFD7_9ACTN</name>
<reference evidence="3" key="1">
    <citation type="journal article" date="2019" name="Int. J. Syst. Evol. Microbiol.">
        <title>The Global Catalogue of Microorganisms (GCM) 10K type strain sequencing project: providing services to taxonomists for standard genome sequencing and annotation.</title>
        <authorList>
            <consortium name="The Broad Institute Genomics Platform"/>
            <consortium name="The Broad Institute Genome Sequencing Center for Infectious Disease"/>
            <person name="Wu L."/>
            <person name="Ma J."/>
        </authorList>
    </citation>
    <scope>NUCLEOTIDE SEQUENCE [LARGE SCALE GENOMIC DNA]</scope>
    <source>
        <strain evidence="3">JCM 18532</strain>
    </source>
</reference>
<proteinExistence type="inferred from homology"/>
<dbReference type="InterPro" id="IPR002397">
    <property type="entry name" value="Cyt_P450_B"/>
</dbReference>
<dbReference type="Gene3D" id="1.10.630.10">
    <property type="entry name" value="Cytochrome P450"/>
    <property type="match status" value="1"/>
</dbReference>
<comment type="similarity">
    <text evidence="1">Belongs to the cytochrome P450 family.</text>
</comment>
<dbReference type="InterPro" id="IPR001128">
    <property type="entry name" value="Cyt_P450"/>
</dbReference>
<gene>
    <name evidence="2" type="ORF">GCM10023350_09780</name>
</gene>
<accession>A0ABP8YFD7</accession>
<sequence length="417" mass="46245">MEHTGLLIHGKDHLMQAIPAIDVDPFTEEVLSDGTDFHQQLLAAAPVVKLQQSEGHDIVGVGRDAVVRAIFENHTDFLNSRGGGILDLARDEPFRKPGVLQETDPPYHDRVRKVMTDIISPRHLRGLRQDFQRKADELVDNLLDMREFDAHTDLAEAYPMYVIPDAIMGVRPGGRENLLRYSIWLFESMGPKTPRAQQVIDSVDNVQGALAWVTESTQRENVAPGSFGAKLWEGVDQGLLSEEEAGLMTRSLVGAGVDTTIYALGLTFNLLLDNPVQYALLHETPQLGKFAFEEGMRCGAPVRQIWRTPARDLEIEGIPVREEQKIMLVLGAANHDPDRWGPTADDYDINRDASGHLALGRGIHACVGAPIARLEADVLLSTFARRVKSLERLGPSEPYINNTLRGWNSIPIRITPA</sequence>
<dbReference type="PRINTS" id="PR00359">
    <property type="entry name" value="BP450"/>
</dbReference>
<dbReference type="InterPro" id="IPR036396">
    <property type="entry name" value="Cyt_P450_sf"/>
</dbReference>
<protein>
    <submittedName>
        <fullName evidence="2">Cytochrome P450</fullName>
    </submittedName>
</protein>
<dbReference type="SUPFAM" id="SSF48264">
    <property type="entry name" value="Cytochrome P450"/>
    <property type="match status" value="1"/>
</dbReference>
<evidence type="ECO:0000256" key="1">
    <source>
        <dbReference type="ARBA" id="ARBA00010617"/>
    </source>
</evidence>
<dbReference type="Proteomes" id="UP001499882">
    <property type="component" value="Unassembled WGS sequence"/>
</dbReference>
<dbReference type="Pfam" id="PF00067">
    <property type="entry name" value="p450"/>
    <property type="match status" value="1"/>
</dbReference>
<evidence type="ECO:0000313" key="2">
    <source>
        <dbReference type="EMBL" id="GAA4728666.1"/>
    </source>
</evidence>